<dbReference type="Gene3D" id="3.40.50.1820">
    <property type="entry name" value="alpha/beta hydrolase"/>
    <property type="match status" value="1"/>
</dbReference>
<sequence>MAMRWPTILPQLLRLSTSITRAQFKNGCRFQTTQALSLNYEEFKTQPNDRPIILAHGMLGSSANWTSIAKAIHRKTGRHVVTFDARNHGSSPHTPDMSYYDMAADLAHLVQNQLCWDKATFVGHSMGGRTVMLSALQNPSLVDQLVVVDISPVNQTFDESDPTEWNMSHFFHAMLAVEFPQDVPISQARKEADKQLAKRIKDSMLRAWLLMNVMQDEETKEIRWRINVNGIYEAFKDHIARFPDCHGKKFEGPTLFIGGSESDYICVSDHEEIKETFPSAQFKYIPKAGHWVHSQKPAEFIEVLLNFTENS</sequence>
<evidence type="ECO:0000256" key="4">
    <source>
        <dbReference type="ARBA" id="ARBA00042703"/>
    </source>
</evidence>
<dbReference type="STRING" id="6832.A0A553PHV0"/>
<protein>
    <recommendedName>
        <fullName evidence="7">sn-1-specific diacylglycerol lipase ABHD11</fullName>
        <ecNumber evidence="3">3.1.1.116</ecNumber>
    </recommendedName>
    <alternativeName>
        <fullName evidence="4">Alpha/beta hydrolase domain-containing protein 11</fullName>
    </alternativeName>
</protein>
<comment type="catalytic activity">
    <reaction evidence="9">
        <text>1,2-didecanoylglycerol + H2O = decanoylglycerol + decanoate + H(+)</text>
        <dbReference type="Rhea" id="RHEA:48596"/>
        <dbReference type="ChEBI" id="CHEBI:11152"/>
        <dbReference type="ChEBI" id="CHEBI:15377"/>
        <dbReference type="ChEBI" id="CHEBI:15378"/>
        <dbReference type="ChEBI" id="CHEBI:27689"/>
        <dbReference type="ChEBI" id="CHEBI:90605"/>
    </reaction>
</comment>
<dbReference type="Pfam" id="PF00561">
    <property type="entry name" value="Abhydrolase_1"/>
    <property type="match status" value="1"/>
</dbReference>
<reference evidence="13 14" key="1">
    <citation type="journal article" date="2018" name="Nat. Ecol. Evol.">
        <title>Genomic signatures of mitonuclear coevolution across populations of Tigriopus californicus.</title>
        <authorList>
            <person name="Barreto F.S."/>
            <person name="Watson E.T."/>
            <person name="Lima T.G."/>
            <person name="Willett C.S."/>
            <person name="Edmands S."/>
            <person name="Li W."/>
            <person name="Burton R.S."/>
        </authorList>
    </citation>
    <scope>NUCLEOTIDE SEQUENCE [LARGE SCALE GENOMIC DNA]</scope>
    <source>
        <strain evidence="13 14">San Diego</strain>
    </source>
</reference>
<evidence type="ECO:0000313" key="14">
    <source>
        <dbReference type="Proteomes" id="UP000318571"/>
    </source>
</evidence>
<dbReference type="EC" id="3.1.1.116" evidence="3"/>
<accession>A0A553PHV0</accession>
<evidence type="ECO:0000256" key="11">
    <source>
        <dbReference type="ARBA" id="ARBA00048919"/>
    </source>
</evidence>
<dbReference type="OrthoDB" id="8119704at2759"/>
<organism evidence="13 14">
    <name type="scientific">Tigriopus californicus</name>
    <name type="common">Marine copepod</name>
    <dbReference type="NCBI Taxonomy" id="6832"/>
    <lineage>
        <taxon>Eukaryota</taxon>
        <taxon>Metazoa</taxon>
        <taxon>Ecdysozoa</taxon>
        <taxon>Arthropoda</taxon>
        <taxon>Crustacea</taxon>
        <taxon>Multicrustacea</taxon>
        <taxon>Hexanauplia</taxon>
        <taxon>Copepoda</taxon>
        <taxon>Harpacticoida</taxon>
        <taxon>Harpacticidae</taxon>
        <taxon>Tigriopus</taxon>
    </lineage>
</organism>
<evidence type="ECO:0000256" key="7">
    <source>
        <dbReference type="ARBA" id="ARBA00044064"/>
    </source>
</evidence>
<evidence type="ECO:0000256" key="8">
    <source>
        <dbReference type="ARBA" id="ARBA00048283"/>
    </source>
</evidence>
<gene>
    <name evidence="13" type="ORF">TCAL_11389</name>
</gene>
<evidence type="ECO:0000256" key="9">
    <source>
        <dbReference type="ARBA" id="ARBA00048504"/>
    </source>
</evidence>
<dbReference type="SUPFAM" id="SSF53474">
    <property type="entry name" value="alpha/beta-Hydrolases"/>
    <property type="match status" value="1"/>
</dbReference>
<dbReference type="InterPro" id="IPR000073">
    <property type="entry name" value="AB_hydrolase_1"/>
</dbReference>
<comment type="catalytic activity">
    <reaction evidence="6">
        <text>a 1,3-diacyl-sn-glycerol + H2O = a 1-acyl-sn-glycerol + a fatty acid + H(+)</text>
        <dbReference type="Rhea" id="RHEA:38503"/>
        <dbReference type="ChEBI" id="CHEBI:15377"/>
        <dbReference type="ChEBI" id="CHEBI:15378"/>
        <dbReference type="ChEBI" id="CHEBI:28868"/>
        <dbReference type="ChEBI" id="CHEBI:64683"/>
        <dbReference type="ChEBI" id="CHEBI:77272"/>
    </reaction>
</comment>
<comment type="catalytic activity">
    <reaction evidence="11">
        <text>1-octadecanoyl-2-(5Z,8Z,11Z,14Z-eicosatetraenoyl)-sn-glycerol + H2O = 2-(5Z,8Z,11Z,14Z-eicosatetraenoyl)-glycerol + octadecanoate + H(+)</text>
        <dbReference type="Rhea" id="RHEA:38507"/>
        <dbReference type="ChEBI" id="CHEBI:15377"/>
        <dbReference type="ChEBI" id="CHEBI:15378"/>
        <dbReference type="ChEBI" id="CHEBI:25629"/>
        <dbReference type="ChEBI" id="CHEBI:52392"/>
        <dbReference type="ChEBI" id="CHEBI:75728"/>
    </reaction>
</comment>
<dbReference type="PANTHER" id="PTHR46118">
    <property type="entry name" value="PROTEIN ABHD11"/>
    <property type="match status" value="1"/>
</dbReference>
<comment type="caution">
    <text evidence="13">The sequence shown here is derived from an EMBL/GenBank/DDBJ whole genome shotgun (WGS) entry which is preliminary data.</text>
</comment>
<keyword evidence="2" id="KW-0378">Hydrolase</keyword>
<dbReference type="Proteomes" id="UP000318571">
    <property type="component" value="Chromosome 5"/>
</dbReference>
<dbReference type="EMBL" id="VCGU01000004">
    <property type="protein sequence ID" value="TRY77227.1"/>
    <property type="molecule type" value="Genomic_DNA"/>
</dbReference>
<name>A0A553PHV0_TIGCA</name>
<proteinExistence type="inferred from homology"/>
<evidence type="ECO:0000313" key="13">
    <source>
        <dbReference type="EMBL" id="TRY77227.1"/>
    </source>
</evidence>
<evidence type="ECO:0000256" key="5">
    <source>
        <dbReference type="ARBA" id="ARBA00043667"/>
    </source>
</evidence>
<comment type="catalytic activity">
    <reaction evidence="10">
        <text>1-octadecanoyl-2-(9Z-octadecenoyl)-sn-glycerol + H2O = 2-(9Z-octadecenoyl)-glycerol + octadecanoate + H(+)</text>
        <dbReference type="Rhea" id="RHEA:77103"/>
        <dbReference type="ChEBI" id="CHEBI:15377"/>
        <dbReference type="ChEBI" id="CHEBI:15378"/>
        <dbReference type="ChEBI" id="CHEBI:25629"/>
        <dbReference type="ChEBI" id="CHEBI:73990"/>
        <dbReference type="ChEBI" id="CHEBI:75468"/>
    </reaction>
</comment>
<evidence type="ECO:0000259" key="12">
    <source>
        <dbReference type="Pfam" id="PF00561"/>
    </source>
</evidence>
<keyword evidence="14" id="KW-1185">Reference proteome</keyword>
<evidence type="ECO:0000256" key="1">
    <source>
        <dbReference type="ARBA" id="ARBA00008645"/>
    </source>
</evidence>
<evidence type="ECO:0000256" key="10">
    <source>
        <dbReference type="ARBA" id="ARBA00048513"/>
    </source>
</evidence>
<comment type="catalytic activity">
    <reaction evidence="8">
        <text>1-octadecanoyl-2-(4Z,7Z,10Z,13Z,16Z,19Z-docosahexaenoyl)-sn-glycerol + H2O = 2-(4Z,7Z,10Z,13Z,16Z,19Z-docosahexaenoyl)-glycerol + octadecanoate + H(+)</text>
        <dbReference type="Rhea" id="RHEA:77107"/>
        <dbReference type="ChEBI" id="CHEBI:15377"/>
        <dbReference type="ChEBI" id="CHEBI:15378"/>
        <dbReference type="ChEBI" id="CHEBI:25629"/>
        <dbReference type="ChEBI" id="CHEBI:77129"/>
        <dbReference type="ChEBI" id="CHEBI:186738"/>
    </reaction>
</comment>
<feature type="domain" description="AB hydrolase-1" evidence="12">
    <location>
        <begin position="51"/>
        <end position="297"/>
    </location>
</feature>
<evidence type="ECO:0000256" key="3">
    <source>
        <dbReference type="ARBA" id="ARBA00026104"/>
    </source>
</evidence>
<dbReference type="GO" id="GO:0052689">
    <property type="term" value="F:carboxylic ester hydrolase activity"/>
    <property type="evidence" value="ECO:0007669"/>
    <property type="project" value="TreeGrafter"/>
</dbReference>
<dbReference type="AlphaFoldDB" id="A0A553PHV0"/>
<dbReference type="OMA" id="FLGMSDN"/>
<comment type="similarity">
    <text evidence="1">Belongs to the AB hydrolase superfamily.</text>
</comment>
<evidence type="ECO:0000256" key="2">
    <source>
        <dbReference type="ARBA" id="ARBA00022801"/>
    </source>
</evidence>
<comment type="catalytic activity">
    <reaction evidence="5">
        <text>a 1,2-diacyl-sn-glycerol + H2O = a 2-acylglycerol + a fatty acid + H(+)</text>
        <dbReference type="Rhea" id="RHEA:33275"/>
        <dbReference type="ChEBI" id="CHEBI:15377"/>
        <dbReference type="ChEBI" id="CHEBI:15378"/>
        <dbReference type="ChEBI" id="CHEBI:17389"/>
        <dbReference type="ChEBI" id="CHEBI:17815"/>
        <dbReference type="ChEBI" id="CHEBI:28868"/>
        <dbReference type="EC" id="3.1.1.116"/>
    </reaction>
</comment>
<dbReference type="InterPro" id="IPR029058">
    <property type="entry name" value="AB_hydrolase_fold"/>
</dbReference>
<dbReference type="PANTHER" id="PTHR46118:SF4">
    <property type="entry name" value="PROTEIN ABHD11"/>
    <property type="match status" value="1"/>
</dbReference>
<dbReference type="GO" id="GO:0005739">
    <property type="term" value="C:mitochondrion"/>
    <property type="evidence" value="ECO:0007669"/>
    <property type="project" value="TreeGrafter"/>
</dbReference>
<evidence type="ECO:0000256" key="6">
    <source>
        <dbReference type="ARBA" id="ARBA00043742"/>
    </source>
</evidence>